<evidence type="ECO:0000313" key="3">
    <source>
        <dbReference type="Proteomes" id="UP000653305"/>
    </source>
</evidence>
<dbReference type="OrthoDB" id="928934at2759"/>
<accession>A0A830CMB4</accession>
<evidence type="ECO:0000256" key="1">
    <source>
        <dbReference type="SAM" id="MobiDB-lite"/>
    </source>
</evidence>
<evidence type="ECO:0000313" key="2">
    <source>
        <dbReference type="EMBL" id="GFQ00110.1"/>
    </source>
</evidence>
<organism evidence="2 3">
    <name type="scientific">Phtheirospermum japonicum</name>
    <dbReference type="NCBI Taxonomy" id="374723"/>
    <lineage>
        <taxon>Eukaryota</taxon>
        <taxon>Viridiplantae</taxon>
        <taxon>Streptophyta</taxon>
        <taxon>Embryophyta</taxon>
        <taxon>Tracheophyta</taxon>
        <taxon>Spermatophyta</taxon>
        <taxon>Magnoliopsida</taxon>
        <taxon>eudicotyledons</taxon>
        <taxon>Gunneridae</taxon>
        <taxon>Pentapetalae</taxon>
        <taxon>asterids</taxon>
        <taxon>lamiids</taxon>
        <taxon>Lamiales</taxon>
        <taxon>Orobanchaceae</taxon>
        <taxon>Orobanchaceae incertae sedis</taxon>
        <taxon>Phtheirospermum</taxon>
    </lineage>
</organism>
<name>A0A830CMB4_9LAMI</name>
<proteinExistence type="predicted"/>
<feature type="compositionally biased region" description="Basic and acidic residues" evidence="1">
    <location>
        <begin position="173"/>
        <end position="182"/>
    </location>
</feature>
<feature type="region of interest" description="Disordered" evidence="1">
    <location>
        <begin position="152"/>
        <end position="182"/>
    </location>
</feature>
<reference evidence="2" key="1">
    <citation type="submission" date="2020-07" db="EMBL/GenBank/DDBJ databases">
        <title>Ethylene signaling mediates host invasion by parasitic plants.</title>
        <authorList>
            <person name="Yoshida S."/>
        </authorList>
    </citation>
    <scope>NUCLEOTIDE SEQUENCE</scope>
    <source>
        <strain evidence="2">Okayama</strain>
    </source>
</reference>
<gene>
    <name evidence="2" type="ORF">PHJA_002155000</name>
</gene>
<feature type="compositionally biased region" description="Polar residues" evidence="1">
    <location>
        <begin position="152"/>
        <end position="172"/>
    </location>
</feature>
<protein>
    <submittedName>
        <fullName evidence="2">Uncharacterized protein</fullName>
    </submittedName>
</protein>
<dbReference type="AlphaFoldDB" id="A0A830CMB4"/>
<sequence>MDAYEFPYRMLHADKTKAKVGRWKTGTTRGLFKPVENWHDAIVFANDNLNHDLGTYFTYADCNDRLNLLRTRFCVFRYVLIRHGVQYCPALNTLAAHSSVWDKIFEDKNIAGGSGKATIIVISNSDDYRDPIESSRPWLAWTEYNDRISENSINQAQPASDSESASRISGTRQPERLTRDKS</sequence>
<dbReference type="Proteomes" id="UP000653305">
    <property type="component" value="Unassembled WGS sequence"/>
</dbReference>
<dbReference type="EMBL" id="BMAC01000610">
    <property type="protein sequence ID" value="GFQ00110.1"/>
    <property type="molecule type" value="Genomic_DNA"/>
</dbReference>
<keyword evidence="3" id="KW-1185">Reference proteome</keyword>
<comment type="caution">
    <text evidence="2">The sequence shown here is derived from an EMBL/GenBank/DDBJ whole genome shotgun (WGS) entry which is preliminary data.</text>
</comment>